<dbReference type="RefSeq" id="WP_167171232.1">
    <property type="nucleotide sequence ID" value="NZ_BAAAOO010000006.1"/>
</dbReference>
<evidence type="ECO:0000256" key="1">
    <source>
        <dbReference type="SAM" id="Phobius"/>
    </source>
</evidence>
<keyword evidence="1" id="KW-0472">Membrane</keyword>
<dbReference type="EMBL" id="JAAMOZ010000004">
    <property type="protein sequence ID" value="NIH58560.1"/>
    <property type="molecule type" value="Genomic_DNA"/>
</dbReference>
<evidence type="ECO:0000313" key="3">
    <source>
        <dbReference type="Proteomes" id="UP000749311"/>
    </source>
</evidence>
<feature type="transmembrane region" description="Helical" evidence="1">
    <location>
        <begin position="64"/>
        <end position="86"/>
    </location>
</feature>
<name>A0ABX0SND9_9ACTN</name>
<accession>A0ABX0SND9</accession>
<gene>
    <name evidence="2" type="ORF">FB473_003257</name>
</gene>
<organism evidence="2 3">
    <name type="scientific">Brooklawnia cerclae</name>
    <dbReference type="NCBI Taxonomy" id="349934"/>
    <lineage>
        <taxon>Bacteria</taxon>
        <taxon>Bacillati</taxon>
        <taxon>Actinomycetota</taxon>
        <taxon>Actinomycetes</taxon>
        <taxon>Propionibacteriales</taxon>
        <taxon>Propionibacteriaceae</taxon>
        <taxon>Brooklawnia</taxon>
    </lineage>
</organism>
<sequence>MTSGIPQEPMDTYLTDGAPSQGYDWNVAAQGPQTAPMVPYQHMVPYHPPQVDEHLEAQRERRMVTLRMVIALTVAIPITAIMAGAFAPYSPVFQLVGIIVGWVGIGAIVWLSQGRGLSR</sequence>
<reference evidence="2 3" key="1">
    <citation type="submission" date="2020-02" db="EMBL/GenBank/DDBJ databases">
        <title>Sequencing the genomes of 1000 actinobacteria strains.</title>
        <authorList>
            <person name="Klenk H.-P."/>
        </authorList>
    </citation>
    <scope>NUCLEOTIDE SEQUENCE [LARGE SCALE GENOMIC DNA]</scope>
    <source>
        <strain evidence="2 3">DSM 19609</strain>
    </source>
</reference>
<feature type="transmembrane region" description="Helical" evidence="1">
    <location>
        <begin position="92"/>
        <end position="111"/>
    </location>
</feature>
<keyword evidence="3" id="KW-1185">Reference proteome</keyword>
<evidence type="ECO:0000313" key="2">
    <source>
        <dbReference type="EMBL" id="NIH58560.1"/>
    </source>
</evidence>
<keyword evidence="1" id="KW-0812">Transmembrane</keyword>
<proteinExistence type="predicted"/>
<protein>
    <submittedName>
        <fullName evidence="2">Uncharacterized protein</fullName>
    </submittedName>
</protein>
<keyword evidence="1" id="KW-1133">Transmembrane helix</keyword>
<dbReference type="Proteomes" id="UP000749311">
    <property type="component" value="Unassembled WGS sequence"/>
</dbReference>
<comment type="caution">
    <text evidence="2">The sequence shown here is derived from an EMBL/GenBank/DDBJ whole genome shotgun (WGS) entry which is preliminary data.</text>
</comment>